<dbReference type="InterPro" id="IPR023614">
    <property type="entry name" value="Porin_dom_sf"/>
</dbReference>
<comment type="caution">
    <text evidence="1">The sequence shown here is derived from an EMBL/GenBank/DDBJ whole genome shotgun (WGS) entry which is preliminary data.</text>
</comment>
<dbReference type="PANTHER" id="PTHR35738">
    <property type="entry name" value="OS05G0577800 PROTEIN"/>
    <property type="match status" value="1"/>
</dbReference>
<dbReference type="EMBL" id="AGSI01000016">
    <property type="protein sequence ID" value="EIE20312.1"/>
    <property type="molecule type" value="Genomic_DNA"/>
</dbReference>
<name>I0YPJ3_COCSC</name>
<dbReference type="Gene3D" id="2.40.160.10">
    <property type="entry name" value="Porin"/>
    <property type="match status" value="1"/>
</dbReference>
<dbReference type="RefSeq" id="XP_005644856.1">
    <property type="nucleotide sequence ID" value="XM_005644799.1"/>
</dbReference>
<protein>
    <recommendedName>
        <fullName evidence="3">Porin</fullName>
    </recommendedName>
</protein>
<sequence length="353" mass="38190">MLIGSANVRFQTTPTHPSNFTDIKVSTQGEGTARVRGCYHNPRTGLGLFGILPVVTEELDASPDASLGLRYSTAKVSLGIVTNPFSESVNQIWAVAREGPLTAGVQLKAPHLEDLLTKRPQQALRDAQSASSFAFSYSPAGRAVGRGQFTAAIEVQEQKRLILSFLHHMAVQRLCKNPLEDEEVVGITNYLDIGLQASSVVTSIAKGHKRVDTSNIDTMAKDLSSANPNLRLGAAWQVNKNVLVKGRVGTDAAVASLAFKAWWQPSFTFAASAGYDLSSRKPRVGFVFNVENYGNIRYERGQQTAFGGALVQRHVALPQDLANREGKGLLVQRDDLDNARILGQATTDASFVL</sequence>
<dbReference type="KEGG" id="csl:COCSUDRAFT_44224"/>
<proteinExistence type="predicted"/>
<dbReference type="PANTHER" id="PTHR35738:SF3">
    <property type="entry name" value="OS05G0577800 PROTEIN"/>
    <property type="match status" value="1"/>
</dbReference>
<gene>
    <name evidence="1" type="ORF">COCSUDRAFT_44224</name>
</gene>
<dbReference type="eggNOG" id="ENOG502QRBA">
    <property type="taxonomic scope" value="Eukaryota"/>
</dbReference>
<evidence type="ECO:0000313" key="2">
    <source>
        <dbReference type="Proteomes" id="UP000007264"/>
    </source>
</evidence>
<evidence type="ECO:0008006" key="3">
    <source>
        <dbReference type="Google" id="ProtNLM"/>
    </source>
</evidence>
<reference evidence="1 2" key="1">
    <citation type="journal article" date="2012" name="Genome Biol.">
        <title>The genome of the polar eukaryotic microalga coccomyxa subellipsoidea reveals traits of cold adaptation.</title>
        <authorList>
            <person name="Blanc G."/>
            <person name="Agarkova I."/>
            <person name="Grimwood J."/>
            <person name="Kuo A."/>
            <person name="Brueggeman A."/>
            <person name="Dunigan D."/>
            <person name="Gurnon J."/>
            <person name="Ladunga I."/>
            <person name="Lindquist E."/>
            <person name="Lucas S."/>
            <person name="Pangilinan J."/>
            <person name="Proschold T."/>
            <person name="Salamov A."/>
            <person name="Schmutz J."/>
            <person name="Weeks D."/>
            <person name="Yamada T."/>
            <person name="Claverie J.M."/>
            <person name="Grigoriev I."/>
            <person name="Van Etten J."/>
            <person name="Lomsadze A."/>
            <person name="Borodovsky M."/>
        </authorList>
    </citation>
    <scope>NUCLEOTIDE SEQUENCE [LARGE SCALE GENOMIC DNA]</scope>
    <source>
        <strain evidence="1 2">C-169</strain>
    </source>
</reference>
<evidence type="ECO:0000313" key="1">
    <source>
        <dbReference type="EMBL" id="EIE20312.1"/>
    </source>
</evidence>
<dbReference type="Proteomes" id="UP000007264">
    <property type="component" value="Unassembled WGS sequence"/>
</dbReference>
<dbReference type="AlphaFoldDB" id="I0YPJ3"/>
<organism evidence="1 2">
    <name type="scientific">Coccomyxa subellipsoidea (strain C-169)</name>
    <name type="common">Green microalga</name>
    <dbReference type="NCBI Taxonomy" id="574566"/>
    <lineage>
        <taxon>Eukaryota</taxon>
        <taxon>Viridiplantae</taxon>
        <taxon>Chlorophyta</taxon>
        <taxon>core chlorophytes</taxon>
        <taxon>Trebouxiophyceae</taxon>
        <taxon>Trebouxiophyceae incertae sedis</taxon>
        <taxon>Coccomyxaceae</taxon>
        <taxon>Coccomyxa</taxon>
        <taxon>Coccomyxa subellipsoidea</taxon>
    </lineage>
</organism>
<accession>I0YPJ3</accession>
<keyword evidence="2" id="KW-1185">Reference proteome</keyword>
<dbReference type="GeneID" id="17038288"/>
<dbReference type="OrthoDB" id="439326at2759"/>